<keyword evidence="5 14" id="KW-0732">Signal</keyword>
<feature type="domain" description="LysM" evidence="16">
    <location>
        <begin position="161"/>
        <end position="207"/>
    </location>
</feature>
<dbReference type="PANTHER" id="PTHR46204">
    <property type="entry name" value="CHITIN ELICITOR RECEPTOR KINASE 1-RELATED"/>
    <property type="match status" value="1"/>
</dbReference>
<feature type="signal peptide" evidence="14">
    <location>
        <begin position="1"/>
        <end position="27"/>
    </location>
</feature>
<dbReference type="InterPro" id="IPR044812">
    <property type="entry name" value="CERK1/LYK3-like"/>
</dbReference>
<dbReference type="PANTHER" id="PTHR46204:SF8">
    <property type="entry name" value="PROTEIN KINASE DOMAIN-CONTAINING PROTEIN"/>
    <property type="match status" value="1"/>
</dbReference>
<evidence type="ECO:0000256" key="1">
    <source>
        <dbReference type="ARBA" id="ARBA00004162"/>
    </source>
</evidence>
<dbReference type="FunFam" id="3.30.200.20:FF:000526">
    <property type="entry name" value="Kinase family protein"/>
    <property type="match status" value="1"/>
</dbReference>
<keyword evidence="11" id="KW-1015">Disulfide bond</keyword>
<organism evidence="17 18">
    <name type="scientific">Cinchona calisaya</name>
    <dbReference type="NCBI Taxonomy" id="153742"/>
    <lineage>
        <taxon>Eukaryota</taxon>
        <taxon>Viridiplantae</taxon>
        <taxon>Streptophyta</taxon>
        <taxon>Embryophyta</taxon>
        <taxon>Tracheophyta</taxon>
        <taxon>Spermatophyta</taxon>
        <taxon>Magnoliopsida</taxon>
        <taxon>eudicotyledons</taxon>
        <taxon>Gunneridae</taxon>
        <taxon>Pentapetalae</taxon>
        <taxon>asterids</taxon>
        <taxon>lamiids</taxon>
        <taxon>Gentianales</taxon>
        <taxon>Rubiaceae</taxon>
        <taxon>Cinchonoideae</taxon>
        <taxon>Cinchoneae</taxon>
        <taxon>Cinchona</taxon>
    </lineage>
</organism>
<dbReference type="Proteomes" id="UP001630127">
    <property type="component" value="Unassembled WGS sequence"/>
</dbReference>
<comment type="caution">
    <text evidence="17">The sequence shown here is derived from an EMBL/GenBank/DDBJ whole genome shotgun (WGS) entry which is preliminary data.</text>
</comment>
<protein>
    <submittedName>
        <fullName evidence="17">Uncharacterized protein</fullName>
    </submittedName>
</protein>
<evidence type="ECO:0000256" key="9">
    <source>
        <dbReference type="ARBA" id="ARBA00022989"/>
    </source>
</evidence>
<keyword evidence="2" id="KW-1003">Cell membrane</keyword>
<keyword evidence="8 12" id="KW-0067">ATP-binding</keyword>
<evidence type="ECO:0000256" key="2">
    <source>
        <dbReference type="ARBA" id="ARBA00022475"/>
    </source>
</evidence>
<dbReference type="Pfam" id="PF00069">
    <property type="entry name" value="Pkinase"/>
    <property type="match status" value="1"/>
</dbReference>
<dbReference type="PROSITE" id="PS50011">
    <property type="entry name" value="PROTEIN_KINASE_DOM"/>
    <property type="match status" value="1"/>
</dbReference>
<dbReference type="InterPro" id="IPR000719">
    <property type="entry name" value="Prot_kinase_dom"/>
</dbReference>
<evidence type="ECO:0000313" key="18">
    <source>
        <dbReference type="Proteomes" id="UP001630127"/>
    </source>
</evidence>
<proteinExistence type="predicted"/>
<dbReference type="AlphaFoldDB" id="A0ABD2YVG3"/>
<dbReference type="InterPro" id="IPR017441">
    <property type="entry name" value="Protein_kinase_ATP_BS"/>
</dbReference>
<keyword evidence="3" id="KW-0808">Transferase</keyword>
<evidence type="ECO:0000256" key="13">
    <source>
        <dbReference type="SAM" id="Phobius"/>
    </source>
</evidence>
<dbReference type="GO" id="GO:0005524">
    <property type="term" value="F:ATP binding"/>
    <property type="evidence" value="ECO:0007669"/>
    <property type="project" value="UniProtKB-UniRule"/>
</dbReference>
<dbReference type="PROSITE" id="PS51782">
    <property type="entry name" value="LYSM"/>
    <property type="match status" value="1"/>
</dbReference>
<keyword evidence="10 13" id="KW-0472">Membrane</keyword>
<dbReference type="InterPro" id="IPR036779">
    <property type="entry name" value="LysM_dom_sf"/>
</dbReference>
<evidence type="ECO:0000256" key="14">
    <source>
        <dbReference type="SAM" id="SignalP"/>
    </source>
</evidence>
<dbReference type="SUPFAM" id="SSF54106">
    <property type="entry name" value="LysM domain"/>
    <property type="match status" value="1"/>
</dbReference>
<evidence type="ECO:0000256" key="8">
    <source>
        <dbReference type="ARBA" id="ARBA00022840"/>
    </source>
</evidence>
<evidence type="ECO:0000256" key="6">
    <source>
        <dbReference type="ARBA" id="ARBA00022741"/>
    </source>
</evidence>
<sequence>MASGNEKCCNLLFFLPLCILFVRTSSASDTPIQISRIYPFNCTKSVKTCNSYLYQHNGLTKEQIAAYYSVSTSQIGPITDNSRNDYLVNIPCSCKNVNGTVGYFYDTVYHLQSNDTFADVSDKIYSGQAWKVGGEENYTAGLITTMHLLCGCVERDSQIVVTYTVQHLDTLSTIADLLASDVSGIESLNTYVAANPSYLDVGWLLYVPMEKSGVSPRKKDSHKKHNWTIVVSILAVVTILSVCMLLVFLLRRKTSQKNNVENPKMLSKSVTSNKSYSLQKHFKNKENMEDITAIESEKPVVYTIEEIEEATENFDETRKIGEGGYGSVYLGEIGKQKVAIKKMRSNKSKEFLAELKVLCKIHHINVVELLGYASGDDHLYLVYEYIPNGSLNEHLHDPLLKGNQPLSWTARTQIALDAARGIEYIHDHTKSRYVHRDIKTSNILLDETLRAKVADFGLAKLVGRTNEDELMATRLVGTPGYLPPESVKELQVTIKTDVFAFGVVLAELVTGKRALMRDNREPRKMKSLITILNSIFEDEDPESALESIVDGNLRGSYPMEDVYKMAEIAEWCLSEDATNRPEMREVVVALSQIRVSSVEWEASLGGNSQVFSGVFSGR</sequence>
<dbReference type="Gene3D" id="3.10.350.10">
    <property type="entry name" value="LysM domain"/>
    <property type="match status" value="1"/>
</dbReference>
<name>A0ABD2YVG3_9GENT</name>
<dbReference type="PROSITE" id="PS00108">
    <property type="entry name" value="PROTEIN_KINASE_ST"/>
    <property type="match status" value="1"/>
</dbReference>
<keyword evidence="4 13" id="KW-0812">Transmembrane</keyword>
<evidence type="ECO:0000256" key="3">
    <source>
        <dbReference type="ARBA" id="ARBA00022679"/>
    </source>
</evidence>
<dbReference type="SMART" id="SM00220">
    <property type="entry name" value="S_TKc"/>
    <property type="match status" value="1"/>
</dbReference>
<dbReference type="InterPro" id="IPR018392">
    <property type="entry name" value="LysM"/>
</dbReference>
<keyword evidence="7" id="KW-0418">Kinase</keyword>
<dbReference type="PROSITE" id="PS00107">
    <property type="entry name" value="PROTEIN_KINASE_ATP"/>
    <property type="match status" value="1"/>
</dbReference>
<dbReference type="InterPro" id="IPR008271">
    <property type="entry name" value="Ser/Thr_kinase_AS"/>
</dbReference>
<evidence type="ECO:0000256" key="5">
    <source>
        <dbReference type="ARBA" id="ARBA00022729"/>
    </source>
</evidence>
<feature type="chain" id="PRO_5044746942" evidence="14">
    <location>
        <begin position="28"/>
        <end position="618"/>
    </location>
</feature>
<dbReference type="Gene3D" id="3.30.200.20">
    <property type="entry name" value="Phosphorylase Kinase, domain 1"/>
    <property type="match status" value="1"/>
</dbReference>
<keyword evidence="6 12" id="KW-0547">Nucleotide-binding</keyword>
<dbReference type="Gene3D" id="1.10.510.10">
    <property type="entry name" value="Transferase(Phosphotransferase) domain 1"/>
    <property type="match status" value="1"/>
</dbReference>
<gene>
    <name evidence="17" type="ORF">ACH5RR_030726</name>
</gene>
<feature type="binding site" evidence="12">
    <location>
        <position position="342"/>
    </location>
    <ligand>
        <name>ATP</name>
        <dbReference type="ChEBI" id="CHEBI:30616"/>
    </ligand>
</feature>
<dbReference type="GO" id="GO:0005886">
    <property type="term" value="C:plasma membrane"/>
    <property type="evidence" value="ECO:0007669"/>
    <property type="project" value="UniProtKB-SubCell"/>
</dbReference>
<dbReference type="SUPFAM" id="SSF56112">
    <property type="entry name" value="Protein kinase-like (PK-like)"/>
    <property type="match status" value="1"/>
</dbReference>
<evidence type="ECO:0000256" key="10">
    <source>
        <dbReference type="ARBA" id="ARBA00023136"/>
    </source>
</evidence>
<accession>A0ABD2YVG3</accession>
<evidence type="ECO:0000256" key="4">
    <source>
        <dbReference type="ARBA" id="ARBA00022692"/>
    </source>
</evidence>
<evidence type="ECO:0000259" key="15">
    <source>
        <dbReference type="PROSITE" id="PS50011"/>
    </source>
</evidence>
<feature type="domain" description="Protein kinase" evidence="15">
    <location>
        <begin position="314"/>
        <end position="595"/>
    </location>
</feature>
<keyword evidence="9 13" id="KW-1133">Transmembrane helix</keyword>
<evidence type="ECO:0000259" key="16">
    <source>
        <dbReference type="PROSITE" id="PS51782"/>
    </source>
</evidence>
<evidence type="ECO:0000256" key="11">
    <source>
        <dbReference type="ARBA" id="ARBA00023157"/>
    </source>
</evidence>
<dbReference type="GO" id="GO:0051707">
    <property type="term" value="P:response to other organism"/>
    <property type="evidence" value="ECO:0007669"/>
    <property type="project" value="UniProtKB-ARBA"/>
</dbReference>
<reference evidence="17 18" key="1">
    <citation type="submission" date="2024-11" db="EMBL/GenBank/DDBJ databases">
        <title>A near-complete genome assembly of Cinchona calisaya.</title>
        <authorList>
            <person name="Lian D.C."/>
            <person name="Zhao X.W."/>
            <person name="Wei L."/>
        </authorList>
    </citation>
    <scope>NUCLEOTIDE SEQUENCE [LARGE SCALE GENOMIC DNA]</scope>
    <source>
        <tissue evidence="17">Nenye</tissue>
    </source>
</reference>
<evidence type="ECO:0000256" key="12">
    <source>
        <dbReference type="PROSITE-ProRule" id="PRU10141"/>
    </source>
</evidence>
<evidence type="ECO:0000256" key="7">
    <source>
        <dbReference type="ARBA" id="ARBA00022777"/>
    </source>
</evidence>
<dbReference type="FunFam" id="1.10.510.10:FF:000468">
    <property type="entry name" value="PTI1-like tyrosine-protein kinase 3"/>
    <property type="match status" value="1"/>
</dbReference>
<dbReference type="GO" id="GO:0016301">
    <property type="term" value="F:kinase activity"/>
    <property type="evidence" value="ECO:0007669"/>
    <property type="project" value="UniProtKB-KW"/>
</dbReference>
<comment type="subcellular location">
    <subcellularLocation>
        <location evidence="1">Cell membrane</location>
        <topology evidence="1">Single-pass membrane protein</topology>
    </subcellularLocation>
</comment>
<keyword evidence="18" id="KW-1185">Reference proteome</keyword>
<dbReference type="InterPro" id="IPR011009">
    <property type="entry name" value="Kinase-like_dom_sf"/>
</dbReference>
<evidence type="ECO:0000313" key="17">
    <source>
        <dbReference type="EMBL" id="KAL3511325.1"/>
    </source>
</evidence>
<feature type="transmembrane region" description="Helical" evidence="13">
    <location>
        <begin position="227"/>
        <end position="250"/>
    </location>
</feature>
<dbReference type="EMBL" id="JBJUIK010000012">
    <property type="protein sequence ID" value="KAL3511325.1"/>
    <property type="molecule type" value="Genomic_DNA"/>
</dbReference>